<dbReference type="SUPFAM" id="SSF53271">
    <property type="entry name" value="PRTase-like"/>
    <property type="match status" value="1"/>
</dbReference>
<dbReference type="EMBL" id="BBWV01000001">
    <property type="protein sequence ID" value="GAO41845.1"/>
    <property type="molecule type" value="Genomic_DNA"/>
</dbReference>
<evidence type="ECO:0000313" key="4">
    <source>
        <dbReference type="Proteomes" id="UP000033121"/>
    </source>
</evidence>
<feature type="domain" description="Phosphoribosyltransferase" evidence="2">
    <location>
        <begin position="183"/>
        <end position="236"/>
    </location>
</feature>
<comment type="caution">
    <text evidence="3">The sequence shown here is derived from an EMBL/GenBank/DDBJ whole genome shotgun (WGS) entry which is preliminary data.</text>
</comment>
<keyword evidence="4" id="KW-1185">Reference proteome</keyword>
<dbReference type="RefSeq" id="WP_046367637.1">
    <property type="nucleotide sequence ID" value="NZ_BBWV01000001.1"/>
</dbReference>
<gene>
    <name evidence="3" type="ORF">FPE01S_01_08600</name>
</gene>
<dbReference type="Proteomes" id="UP000033121">
    <property type="component" value="Unassembled WGS sequence"/>
</dbReference>
<evidence type="ECO:0000256" key="1">
    <source>
        <dbReference type="ARBA" id="ARBA00008007"/>
    </source>
</evidence>
<protein>
    <recommendedName>
        <fullName evidence="2">Phosphoribosyltransferase domain-containing protein</fullName>
    </recommendedName>
</protein>
<reference evidence="3 4" key="1">
    <citation type="submission" date="2015-04" db="EMBL/GenBank/DDBJ databases">
        <title>Whole genome shotgun sequence of Flavihumibacter petaseus NBRC 106054.</title>
        <authorList>
            <person name="Miyazawa S."/>
            <person name="Hosoyama A."/>
            <person name="Hashimoto M."/>
            <person name="Noguchi M."/>
            <person name="Tsuchikane K."/>
            <person name="Ohji S."/>
            <person name="Yamazoe A."/>
            <person name="Ichikawa N."/>
            <person name="Kimura A."/>
            <person name="Fujita N."/>
        </authorList>
    </citation>
    <scope>NUCLEOTIDE SEQUENCE [LARGE SCALE GENOMIC DNA]</scope>
    <source>
        <strain evidence="3 4">NBRC 106054</strain>
    </source>
</reference>
<dbReference type="Gene3D" id="3.40.50.2020">
    <property type="match status" value="1"/>
</dbReference>
<evidence type="ECO:0000313" key="3">
    <source>
        <dbReference type="EMBL" id="GAO41845.1"/>
    </source>
</evidence>
<dbReference type="Pfam" id="PF00156">
    <property type="entry name" value="Pribosyltran"/>
    <property type="match status" value="1"/>
</dbReference>
<dbReference type="CDD" id="cd06223">
    <property type="entry name" value="PRTases_typeI"/>
    <property type="match status" value="1"/>
</dbReference>
<dbReference type="InterPro" id="IPR029057">
    <property type="entry name" value="PRTase-like"/>
</dbReference>
<evidence type="ECO:0000259" key="2">
    <source>
        <dbReference type="Pfam" id="PF00156"/>
    </source>
</evidence>
<dbReference type="InterPro" id="IPR051910">
    <property type="entry name" value="ComF/GntX_DNA_util-trans"/>
</dbReference>
<dbReference type="PANTHER" id="PTHR47505:SF1">
    <property type="entry name" value="DNA UTILIZATION PROTEIN YHGH"/>
    <property type="match status" value="1"/>
</dbReference>
<dbReference type="STRING" id="1220578.FPE01S_01_08600"/>
<sequence length="240" mass="26269">MLPAKWLKQIASGGSGFINLLFPHCCASCGSSLTESSAGICSSCLFSLPETGFSDPHNNPVARIFTGRIRVEAATALVNFQKKSTVQELLHQIKYGGRADAAIQLGTWMGYQLSSQNWFSTVDLLIPLPLHPSRHRKRGYNQSALLCQGIASVSRKPVLADCLIRLIATSTQTHQHRGERYQNIKEAFRIAAPEKLEGRHVLLVDDVVTTGATLEAAGNQLLNCRELQLSICCLAYTLPH</sequence>
<organism evidence="3 4">
    <name type="scientific">Flavihumibacter petaseus NBRC 106054</name>
    <dbReference type="NCBI Taxonomy" id="1220578"/>
    <lineage>
        <taxon>Bacteria</taxon>
        <taxon>Pseudomonadati</taxon>
        <taxon>Bacteroidota</taxon>
        <taxon>Chitinophagia</taxon>
        <taxon>Chitinophagales</taxon>
        <taxon>Chitinophagaceae</taxon>
        <taxon>Flavihumibacter</taxon>
    </lineage>
</organism>
<proteinExistence type="inferred from homology"/>
<accession>A0A0E9MXJ2</accession>
<comment type="similarity">
    <text evidence="1">Belongs to the ComF/GntX family.</text>
</comment>
<dbReference type="OrthoDB" id="9779910at2"/>
<dbReference type="InterPro" id="IPR000836">
    <property type="entry name" value="PRTase_dom"/>
</dbReference>
<name>A0A0E9MXJ2_9BACT</name>
<dbReference type="PANTHER" id="PTHR47505">
    <property type="entry name" value="DNA UTILIZATION PROTEIN YHGH"/>
    <property type="match status" value="1"/>
</dbReference>
<dbReference type="AlphaFoldDB" id="A0A0E9MXJ2"/>